<accession>A0A3P7MGB8</accession>
<dbReference type="AlphaFoldDB" id="A0A3P7MGB8"/>
<sequence length="94" mass="10184">MLGLAFCLTVQLNFLNRALDIFNTSVVTPLLYVFFTAFVLIASAILFKEGSSLTVLDCIGNIVGLTCIVSGIVLLTLFKVSFSDGLLALHVFEH</sequence>
<reference evidence="7 8" key="1">
    <citation type="submission" date="2018-11" db="EMBL/GenBank/DDBJ databases">
        <authorList>
            <consortium name="Pathogen Informatics"/>
        </authorList>
    </citation>
    <scope>NUCLEOTIDE SEQUENCE [LARGE SCALE GENOMIC DNA]</scope>
</reference>
<comment type="subcellular location">
    <subcellularLocation>
        <location evidence="1">Membrane</location>
        <topology evidence="1">Multi-pass membrane protein</topology>
    </subcellularLocation>
</comment>
<evidence type="ECO:0000256" key="3">
    <source>
        <dbReference type="ARBA" id="ARBA00022692"/>
    </source>
</evidence>
<comment type="similarity">
    <text evidence="2">Belongs to the NIPA family.</text>
</comment>
<dbReference type="Gene3D" id="1.10.3730.20">
    <property type="match status" value="1"/>
</dbReference>
<evidence type="ECO:0000256" key="6">
    <source>
        <dbReference type="SAM" id="Phobius"/>
    </source>
</evidence>
<dbReference type="InterPro" id="IPR008521">
    <property type="entry name" value="Mg_trans_NIPA"/>
</dbReference>
<dbReference type="Proteomes" id="UP000281553">
    <property type="component" value="Unassembled WGS sequence"/>
</dbReference>
<keyword evidence="8" id="KW-1185">Reference proteome</keyword>
<dbReference type="Pfam" id="PF05653">
    <property type="entry name" value="Mg_trans_NIPA"/>
    <property type="match status" value="1"/>
</dbReference>
<feature type="transmembrane region" description="Helical" evidence="6">
    <location>
        <begin position="59"/>
        <end position="78"/>
    </location>
</feature>
<evidence type="ECO:0000256" key="5">
    <source>
        <dbReference type="ARBA" id="ARBA00023136"/>
    </source>
</evidence>
<keyword evidence="3 6" id="KW-0812">Transmembrane</keyword>
<dbReference type="OrthoDB" id="6428174at2759"/>
<protein>
    <submittedName>
        <fullName evidence="7">Uncharacterized protein</fullName>
    </submittedName>
</protein>
<evidence type="ECO:0000313" key="7">
    <source>
        <dbReference type="EMBL" id="VDN16971.1"/>
    </source>
</evidence>
<organism evidence="7 8">
    <name type="scientific">Dibothriocephalus latus</name>
    <name type="common">Fish tapeworm</name>
    <name type="synonym">Diphyllobothrium latum</name>
    <dbReference type="NCBI Taxonomy" id="60516"/>
    <lineage>
        <taxon>Eukaryota</taxon>
        <taxon>Metazoa</taxon>
        <taxon>Spiralia</taxon>
        <taxon>Lophotrochozoa</taxon>
        <taxon>Platyhelminthes</taxon>
        <taxon>Cestoda</taxon>
        <taxon>Eucestoda</taxon>
        <taxon>Diphyllobothriidea</taxon>
        <taxon>Diphyllobothriidae</taxon>
        <taxon>Dibothriocephalus</taxon>
    </lineage>
</organism>
<dbReference type="PANTHER" id="PTHR12570">
    <property type="match status" value="1"/>
</dbReference>
<dbReference type="PANTHER" id="PTHR12570:SF92">
    <property type="entry name" value="SPICHTHYIN, ISOFORM B"/>
    <property type="match status" value="1"/>
</dbReference>
<dbReference type="GO" id="GO:0016020">
    <property type="term" value="C:membrane"/>
    <property type="evidence" value="ECO:0007669"/>
    <property type="project" value="UniProtKB-SubCell"/>
</dbReference>
<name>A0A3P7MGB8_DIBLA</name>
<feature type="transmembrane region" description="Helical" evidence="6">
    <location>
        <begin position="27"/>
        <end position="47"/>
    </location>
</feature>
<keyword evidence="5 6" id="KW-0472">Membrane</keyword>
<proteinExistence type="inferred from homology"/>
<evidence type="ECO:0000256" key="1">
    <source>
        <dbReference type="ARBA" id="ARBA00004141"/>
    </source>
</evidence>
<evidence type="ECO:0000313" key="8">
    <source>
        <dbReference type="Proteomes" id="UP000281553"/>
    </source>
</evidence>
<dbReference type="EMBL" id="UYRU01067742">
    <property type="protein sequence ID" value="VDN16971.1"/>
    <property type="molecule type" value="Genomic_DNA"/>
</dbReference>
<evidence type="ECO:0000256" key="4">
    <source>
        <dbReference type="ARBA" id="ARBA00022989"/>
    </source>
</evidence>
<evidence type="ECO:0000256" key="2">
    <source>
        <dbReference type="ARBA" id="ARBA00007230"/>
    </source>
</evidence>
<dbReference type="GO" id="GO:0015095">
    <property type="term" value="F:magnesium ion transmembrane transporter activity"/>
    <property type="evidence" value="ECO:0007669"/>
    <property type="project" value="InterPro"/>
</dbReference>
<keyword evidence="4 6" id="KW-1133">Transmembrane helix</keyword>
<gene>
    <name evidence="7" type="ORF">DILT_LOCUS12802</name>
</gene>